<protein>
    <recommendedName>
        <fullName evidence="1">Tf2-1-like SH3-like domain-containing protein</fullName>
    </recommendedName>
</protein>
<keyword evidence="3" id="KW-1185">Reference proteome</keyword>
<name>A0A2P4YVQ3_9STRA</name>
<comment type="caution">
    <text evidence="2">The sequence shown here is derived from an EMBL/GenBank/DDBJ whole genome shotgun (WGS) entry which is preliminary data.</text>
</comment>
<organism evidence="2 3">
    <name type="scientific">Phytophthora palmivora</name>
    <dbReference type="NCBI Taxonomy" id="4796"/>
    <lineage>
        <taxon>Eukaryota</taxon>
        <taxon>Sar</taxon>
        <taxon>Stramenopiles</taxon>
        <taxon>Oomycota</taxon>
        <taxon>Peronosporomycetes</taxon>
        <taxon>Peronosporales</taxon>
        <taxon>Peronosporaceae</taxon>
        <taxon>Phytophthora</taxon>
    </lineage>
</organism>
<dbReference type="EMBL" id="NCKW01000012">
    <property type="protein sequence ID" value="POM81826.1"/>
    <property type="molecule type" value="Genomic_DNA"/>
</dbReference>
<sequence length="101" mass="11489">MADVYDLYLSIKNLDIAHTGFPNSCKLGPKWIGPYPVVRKVHKHAYELNLPHHLKLHPVFNMGSLKPSEKPSRLSYPQDVILHDGKVGQLVEAINDKRKPK</sequence>
<reference evidence="2 3" key="1">
    <citation type="journal article" date="2017" name="Genome Biol. Evol.">
        <title>Phytophthora megakarya and P. palmivora, closely related causal agents of cacao black pod rot, underwent increases in genome sizes and gene numbers by different mechanisms.</title>
        <authorList>
            <person name="Ali S.S."/>
            <person name="Shao J."/>
            <person name="Lary D.J."/>
            <person name="Kronmiller B."/>
            <person name="Shen D."/>
            <person name="Strem M.D."/>
            <person name="Amoako-Attah I."/>
            <person name="Akrofi A.Y."/>
            <person name="Begoude B.A."/>
            <person name="Ten Hoopen G.M."/>
            <person name="Coulibaly K."/>
            <person name="Kebe B.I."/>
            <person name="Melnick R.L."/>
            <person name="Guiltinan M.J."/>
            <person name="Tyler B.M."/>
            <person name="Meinhardt L.W."/>
            <person name="Bailey B.A."/>
        </authorList>
    </citation>
    <scope>NUCLEOTIDE SEQUENCE [LARGE SCALE GENOMIC DNA]</scope>
    <source>
        <strain evidence="3">sbr112.9</strain>
    </source>
</reference>
<gene>
    <name evidence="2" type="ORF">PHPALM_151</name>
</gene>
<evidence type="ECO:0000259" key="1">
    <source>
        <dbReference type="Pfam" id="PF24626"/>
    </source>
</evidence>
<dbReference type="InterPro" id="IPR056924">
    <property type="entry name" value="SH3_Tf2-1"/>
</dbReference>
<accession>A0A2P4YVQ3</accession>
<evidence type="ECO:0000313" key="3">
    <source>
        <dbReference type="Proteomes" id="UP000237271"/>
    </source>
</evidence>
<dbReference type="Pfam" id="PF24626">
    <property type="entry name" value="SH3_Tf2-1"/>
    <property type="match status" value="1"/>
</dbReference>
<evidence type="ECO:0000313" key="2">
    <source>
        <dbReference type="EMBL" id="POM81826.1"/>
    </source>
</evidence>
<dbReference type="AlphaFoldDB" id="A0A2P4YVQ3"/>
<feature type="domain" description="Tf2-1-like SH3-like" evidence="1">
    <location>
        <begin position="22"/>
        <end position="67"/>
    </location>
</feature>
<dbReference type="OrthoDB" id="97288at2759"/>
<dbReference type="Proteomes" id="UP000237271">
    <property type="component" value="Unassembled WGS sequence"/>
</dbReference>
<proteinExistence type="predicted"/>